<keyword evidence="2 3" id="KW-0472">Membrane</keyword>
<evidence type="ECO:0000256" key="2">
    <source>
        <dbReference type="ARBA" id="ARBA00023136"/>
    </source>
</evidence>
<reference evidence="4" key="1">
    <citation type="submission" date="2022-06" db="EMBL/GenBank/DDBJ databases">
        <authorList>
            <person name="Berger JAMES D."/>
            <person name="Berger JAMES D."/>
        </authorList>
    </citation>
    <scope>NUCLEOTIDE SEQUENCE [LARGE SCALE GENOMIC DNA]</scope>
</reference>
<evidence type="ECO:0000256" key="1">
    <source>
        <dbReference type="ARBA" id="ARBA00004370"/>
    </source>
</evidence>
<reference evidence="5" key="2">
    <citation type="submission" date="2023-11" db="UniProtKB">
        <authorList>
            <consortium name="WormBaseParasite"/>
        </authorList>
    </citation>
    <scope>IDENTIFICATION</scope>
</reference>
<keyword evidence="4" id="KW-1185">Reference proteome</keyword>
<dbReference type="Gene3D" id="2.60.40.60">
    <property type="entry name" value="Cadherins"/>
    <property type="match status" value="1"/>
</dbReference>
<evidence type="ECO:0008006" key="6">
    <source>
        <dbReference type="Google" id="ProtNLM"/>
    </source>
</evidence>
<name>A0AA85EMP3_9TREM</name>
<protein>
    <recommendedName>
        <fullName evidence="6">Cadherin domain-containing protein</fullName>
    </recommendedName>
</protein>
<organism evidence="4 5">
    <name type="scientific">Schistosoma rodhaini</name>
    <dbReference type="NCBI Taxonomy" id="6188"/>
    <lineage>
        <taxon>Eukaryota</taxon>
        <taxon>Metazoa</taxon>
        <taxon>Spiralia</taxon>
        <taxon>Lophotrochozoa</taxon>
        <taxon>Platyhelminthes</taxon>
        <taxon>Trematoda</taxon>
        <taxon>Digenea</taxon>
        <taxon>Strigeidida</taxon>
        <taxon>Schistosomatoidea</taxon>
        <taxon>Schistosomatidae</taxon>
        <taxon>Schistosoma</taxon>
    </lineage>
</organism>
<dbReference type="WBParaSite" id="SRDH1_1530.1">
    <property type="protein sequence ID" value="SRDH1_1530.1"/>
    <property type="gene ID" value="SRDH1_1530"/>
</dbReference>
<evidence type="ECO:0000313" key="4">
    <source>
        <dbReference type="Proteomes" id="UP000050792"/>
    </source>
</evidence>
<dbReference type="AlphaFoldDB" id="A0AA85EMP3"/>
<keyword evidence="3" id="KW-1133">Transmembrane helix</keyword>
<proteinExistence type="predicted"/>
<dbReference type="PROSITE" id="PS00232">
    <property type="entry name" value="CADHERIN_1"/>
    <property type="match status" value="1"/>
</dbReference>
<evidence type="ECO:0000313" key="5">
    <source>
        <dbReference type="WBParaSite" id="SRDH1_1530.1"/>
    </source>
</evidence>
<feature type="transmembrane region" description="Helical" evidence="3">
    <location>
        <begin position="6"/>
        <end position="23"/>
    </location>
</feature>
<dbReference type="InterPro" id="IPR020894">
    <property type="entry name" value="Cadherin_CS"/>
</dbReference>
<keyword evidence="3" id="KW-0812">Transmembrane</keyword>
<sequence>MKLKIYIFFIFLIIHYIYAFINNKSINIQLKIKEQSSLYTTIGNITQYLYLKSKITSDSIYFNITHNGLIQLIKIIDIELLCIEQFLCCNYNQLCELASNIIIEELNSNEMKFIQISLYIEDINDHKPQFTTTATTTTTT</sequence>
<dbReference type="Proteomes" id="UP000050792">
    <property type="component" value="Unassembled WGS sequence"/>
</dbReference>
<dbReference type="GO" id="GO:0005886">
    <property type="term" value="C:plasma membrane"/>
    <property type="evidence" value="ECO:0007669"/>
    <property type="project" value="InterPro"/>
</dbReference>
<comment type="subcellular location">
    <subcellularLocation>
        <location evidence="1">Membrane</location>
    </subcellularLocation>
</comment>
<dbReference type="GO" id="GO:0007155">
    <property type="term" value="P:cell adhesion"/>
    <property type="evidence" value="ECO:0007669"/>
    <property type="project" value="InterPro"/>
</dbReference>
<evidence type="ECO:0000256" key="3">
    <source>
        <dbReference type="SAM" id="Phobius"/>
    </source>
</evidence>
<accession>A0AA85EMP3</accession>